<gene>
    <name evidence="1" type="ORF">CLUMA_CG009306</name>
</gene>
<reference evidence="1 2" key="1">
    <citation type="submission" date="2015-04" db="EMBL/GenBank/DDBJ databases">
        <authorList>
            <person name="Syromyatnikov M.Y."/>
            <person name="Popov V.N."/>
        </authorList>
    </citation>
    <scope>NUCLEOTIDE SEQUENCE [LARGE SCALE GENOMIC DNA]</scope>
</reference>
<name>A0A1J1I6N7_9DIPT</name>
<keyword evidence="2" id="KW-1185">Reference proteome</keyword>
<sequence length="69" mass="8087">MLFTYLKCNADSSNLEAAKIICESLAISDTLFFYDSAILNRQQQRQQEMEKNKWGLCWDYVMFISCSTM</sequence>
<proteinExistence type="predicted"/>
<protein>
    <submittedName>
        <fullName evidence="1">CLUMA_CG009306, isoform A</fullName>
    </submittedName>
</protein>
<dbReference type="AlphaFoldDB" id="A0A1J1I6N7"/>
<accession>A0A1J1I6N7</accession>
<dbReference type="EMBL" id="CVRI01000043">
    <property type="protein sequence ID" value="CRK95859.1"/>
    <property type="molecule type" value="Genomic_DNA"/>
</dbReference>
<dbReference type="Proteomes" id="UP000183832">
    <property type="component" value="Unassembled WGS sequence"/>
</dbReference>
<evidence type="ECO:0000313" key="1">
    <source>
        <dbReference type="EMBL" id="CRK95859.1"/>
    </source>
</evidence>
<organism evidence="1 2">
    <name type="scientific">Clunio marinus</name>
    <dbReference type="NCBI Taxonomy" id="568069"/>
    <lineage>
        <taxon>Eukaryota</taxon>
        <taxon>Metazoa</taxon>
        <taxon>Ecdysozoa</taxon>
        <taxon>Arthropoda</taxon>
        <taxon>Hexapoda</taxon>
        <taxon>Insecta</taxon>
        <taxon>Pterygota</taxon>
        <taxon>Neoptera</taxon>
        <taxon>Endopterygota</taxon>
        <taxon>Diptera</taxon>
        <taxon>Nematocera</taxon>
        <taxon>Chironomoidea</taxon>
        <taxon>Chironomidae</taxon>
        <taxon>Clunio</taxon>
    </lineage>
</organism>
<evidence type="ECO:0000313" key="2">
    <source>
        <dbReference type="Proteomes" id="UP000183832"/>
    </source>
</evidence>